<sequence>MLTAVLARPPKSSETSFLALSGTTPRLTDNPGVLKVCIPFGTENPQRTLISLQRPGPGGAFLSLSGGKDRARLKNVVSKRELFHLEIVPGTLGKGFVNGPFDHNLPRLTSVEALSHAVLELGVRFRLRSAHSRVLRRGDGDQNFVAVVQNGPKTSIQETHEKELLFSGFRVDGAVSGSNGHMRALFVIKDVESGKVLSVSKSNIAQSRAKTLCESAAALIPEGNAVSPLCVQSRQVWGGIYLGNVKMRGGDEAGAVQVDEWLMAGPKGRLEVRTNRSSWESFTIEFVRQSFAMAINELPESPLYAIASETTRSNIRSEIAARVGKEEPKAASTLGASSKKKKTGGMDYSAALAGLAEPPKVPVVQKSEGSAAKTSKSASKNASSKAGTKGKGQPAAVSAAAAAAATSALPRNQANRKAAKRRKKKQKAKNAKRNAAAAHAKGVQAAASGATAGGSKSVDASNTTDKSPDAGKSTVPPDDSSRSSSKESSQGGSGPPCAACGRMVEGTYTTALGKNFHPHCFCCGKCRRPMGAGAGQFRERGGIPYCQACYAAHLASRCARCSEPIMDTVITAMEKTWHKACLTCTICRLPLTQTFWLYADKPNEPRCSRCVTGSEEYNGRGNASGRMVNLPMFGRNNRPSLPVGNPTAGAGSSAAGGRARLMNPVLPATTRR</sequence>
<dbReference type="SMART" id="SM00132">
    <property type="entry name" value="LIM"/>
    <property type="match status" value="2"/>
</dbReference>
<feature type="compositionally biased region" description="Basic residues" evidence="5">
    <location>
        <begin position="417"/>
        <end position="432"/>
    </location>
</feature>
<organism evidence="7 8">
    <name type="scientific">Chondrus crispus</name>
    <name type="common">Carrageen Irish moss</name>
    <name type="synonym">Polymorpha crispa</name>
    <dbReference type="NCBI Taxonomy" id="2769"/>
    <lineage>
        <taxon>Eukaryota</taxon>
        <taxon>Rhodophyta</taxon>
        <taxon>Florideophyceae</taxon>
        <taxon>Rhodymeniophycidae</taxon>
        <taxon>Gigartinales</taxon>
        <taxon>Gigartinaceae</taxon>
        <taxon>Chondrus</taxon>
    </lineage>
</organism>
<protein>
    <recommendedName>
        <fullName evidence="6">LIM zinc-binding domain-containing protein</fullName>
    </recommendedName>
</protein>
<dbReference type="GO" id="GO:0003779">
    <property type="term" value="F:actin binding"/>
    <property type="evidence" value="ECO:0007669"/>
    <property type="project" value="TreeGrafter"/>
</dbReference>
<evidence type="ECO:0000259" key="6">
    <source>
        <dbReference type="PROSITE" id="PS50023"/>
    </source>
</evidence>
<evidence type="ECO:0000256" key="2">
    <source>
        <dbReference type="ARBA" id="ARBA00022833"/>
    </source>
</evidence>
<evidence type="ECO:0000256" key="4">
    <source>
        <dbReference type="PROSITE-ProRule" id="PRU00125"/>
    </source>
</evidence>
<feature type="region of interest" description="Disordered" evidence="5">
    <location>
        <begin position="325"/>
        <end position="344"/>
    </location>
</feature>
<feature type="region of interest" description="Disordered" evidence="5">
    <location>
        <begin position="359"/>
        <end position="496"/>
    </location>
</feature>
<gene>
    <name evidence="7" type="ORF">CHC_T00007333001</name>
</gene>
<proteinExistence type="predicted"/>
<feature type="domain" description="LIM zinc-binding" evidence="6">
    <location>
        <begin position="495"/>
        <end position="556"/>
    </location>
</feature>
<dbReference type="GO" id="GO:0030036">
    <property type="term" value="P:actin cytoskeleton organization"/>
    <property type="evidence" value="ECO:0007669"/>
    <property type="project" value="TreeGrafter"/>
</dbReference>
<evidence type="ECO:0000256" key="5">
    <source>
        <dbReference type="SAM" id="MobiDB-lite"/>
    </source>
</evidence>
<dbReference type="PROSITE" id="PS00478">
    <property type="entry name" value="LIM_DOMAIN_1"/>
    <property type="match status" value="1"/>
</dbReference>
<reference evidence="8" key="1">
    <citation type="journal article" date="2013" name="Proc. Natl. Acad. Sci. U.S.A.">
        <title>Genome structure and metabolic features in the red seaweed Chondrus crispus shed light on evolution of the Archaeplastida.</title>
        <authorList>
            <person name="Collen J."/>
            <person name="Porcel B."/>
            <person name="Carre W."/>
            <person name="Ball S.G."/>
            <person name="Chaparro C."/>
            <person name="Tonon T."/>
            <person name="Barbeyron T."/>
            <person name="Michel G."/>
            <person name="Noel B."/>
            <person name="Valentin K."/>
            <person name="Elias M."/>
            <person name="Artiguenave F."/>
            <person name="Arun A."/>
            <person name="Aury J.M."/>
            <person name="Barbosa-Neto J.F."/>
            <person name="Bothwell J.H."/>
            <person name="Bouget F.Y."/>
            <person name="Brillet L."/>
            <person name="Cabello-Hurtado F."/>
            <person name="Capella-Gutierrez S."/>
            <person name="Charrier B."/>
            <person name="Cladiere L."/>
            <person name="Cock J.M."/>
            <person name="Coelho S.M."/>
            <person name="Colleoni C."/>
            <person name="Czjzek M."/>
            <person name="Da Silva C."/>
            <person name="Delage L."/>
            <person name="Denoeud F."/>
            <person name="Deschamps P."/>
            <person name="Dittami S.M."/>
            <person name="Gabaldon T."/>
            <person name="Gachon C.M."/>
            <person name="Groisillier A."/>
            <person name="Herve C."/>
            <person name="Jabbari K."/>
            <person name="Katinka M."/>
            <person name="Kloareg B."/>
            <person name="Kowalczyk N."/>
            <person name="Labadie K."/>
            <person name="Leblanc C."/>
            <person name="Lopez P.J."/>
            <person name="McLachlan D.H."/>
            <person name="Meslet-Cladiere L."/>
            <person name="Moustafa A."/>
            <person name="Nehr Z."/>
            <person name="Nyvall Collen P."/>
            <person name="Panaud O."/>
            <person name="Partensky F."/>
            <person name="Poulain J."/>
            <person name="Rensing S.A."/>
            <person name="Rousvoal S."/>
            <person name="Samson G."/>
            <person name="Symeonidi A."/>
            <person name="Weissenbach J."/>
            <person name="Zambounis A."/>
            <person name="Wincker P."/>
            <person name="Boyen C."/>
        </authorList>
    </citation>
    <scope>NUCLEOTIDE SEQUENCE [LARGE SCALE GENOMIC DNA]</scope>
    <source>
        <strain evidence="8">cv. Stackhouse</strain>
    </source>
</reference>
<dbReference type="GO" id="GO:0031941">
    <property type="term" value="C:filamentous actin"/>
    <property type="evidence" value="ECO:0007669"/>
    <property type="project" value="TreeGrafter"/>
</dbReference>
<dbReference type="OrthoDB" id="5078at2759"/>
<feature type="compositionally biased region" description="Low complexity" evidence="5">
    <location>
        <begin position="366"/>
        <end position="416"/>
    </location>
</feature>
<dbReference type="PANTHER" id="PTHR24214">
    <property type="entry name" value="PDZ AND LIM DOMAIN PROTEIN ZASP"/>
    <property type="match status" value="1"/>
</dbReference>
<dbReference type="PROSITE" id="PS50023">
    <property type="entry name" value="LIM_DOMAIN_2"/>
    <property type="match status" value="2"/>
</dbReference>
<evidence type="ECO:0000256" key="1">
    <source>
        <dbReference type="ARBA" id="ARBA00022723"/>
    </source>
</evidence>
<keyword evidence="1 4" id="KW-0479">Metal-binding</keyword>
<feature type="compositionally biased region" description="Low complexity" evidence="5">
    <location>
        <begin position="433"/>
        <end position="454"/>
    </location>
</feature>
<dbReference type="GeneID" id="17319136"/>
<keyword evidence="3 4" id="KW-0440">LIM domain</keyword>
<dbReference type="SUPFAM" id="SSF57716">
    <property type="entry name" value="Glucocorticoid receptor-like (DNA-binding domain)"/>
    <property type="match status" value="2"/>
</dbReference>
<dbReference type="AlphaFoldDB" id="R7QUT7"/>
<dbReference type="InterPro" id="IPR001781">
    <property type="entry name" value="Znf_LIM"/>
</dbReference>
<dbReference type="InterPro" id="IPR050604">
    <property type="entry name" value="PDZ-LIM_domain"/>
</dbReference>
<dbReference type="GO" id="GO:0046872">
    <property type="term" value="F:metal ion binding"/>
    <property type="evidence" value="ECO:0007669"/>
    <property type="project" value="UniProtKB-KW"/>
</dbReference>
<dbReference type="EMBL" id="HG002309">
    <property type="protein sequence ID" value="CDF41110.1"/>
    <property type="molecule type" value="Genomic_DNA"/>
</dbReference>
<dbReference type="GO" id="GO:0051371">
    <property type="term" value="F:muscle alpha-actinin binding"/>
    <property type="evidence" value="ECO:0007669"/>
    <property type="project" value="TreeGrafter"/>
</dbReference>
<dbReference type="Pfam" id="PF00412">
    <property type="entry name" value="LIM"/>
    <property type="match status" value="2"/>
</dbReference>
<evidence type="ECO:0000313" key="8">
    <source>
        <dbReference type="Proteomes" id="UP000012073"/>
    </source>
</evidence>
<dbReference type="Gene3D" id="2.10.110.10">
    <property type="entry name" value="Cysteine Rich Protein"/>
    <property type="match status" value="2"/>
</dbReference>
<name>R7QUT7_CHOCR</name>
<feature type="region of interest" description="Disordered" evidence="5">
    <location>
        <begin position="638"/>
        <end position="658"/>
    </location>
</feature>
<dbReference type="Gramene" id="CDF41110">
    <property type="protein sequence ID" value="CDF41110"/>
    <property type="gene ID" value="CHC_T00007333001"/>
</dbReference>
<dbReference type="STRING" id="2769.R7QUT7"/>
<keyword evidence="2 4" id="KW-0862">Zinc</keyword>
<evidence type="ECO:0000256" key="3">
    <source>
        <dbReference type="ARBA" id="ARBA00023038"/>
    </source>
</evidence>
<accession>R7QUT7</accession>
<dbReference type="RefSeq" id="XP_005711404.1">
    <property type="nucleotide sequence ID" value="XM_005711347.1"/>
</dbReference>
<feature type="compositionally biased region" description="Low complexity" evidence="5">
    <location>
        <begin position="648"/>
        <end position="658"/>
    </location>
</feature>
<evidence type="ECO:0000313" key="7">
    <source>
        <dbReference type="EMBL" id="CDF41110.1"/>
    </source>
</evidence>
<dbReference type="GO" id="GO:0005912">
    <property type="term" value="C:adherens junction"/>
    <property type="evidence" value="ECO:0007669"/>
    <property type="project" value="TreeGrafter"/>
</dbReference>
<dbReference type="PANTHER" id="PTHR24214:SF38">
    <property type="entry name" value="PDZ AND LIM DOMAIN PROTEIN ZASP-RELATED"/>
    <property type="match status" value="1"/>
</dbReference>
<dbReference type="CDD" id="cd08368">
    <property type="entry name" value="LIM"/>
    <property type="match status" value="2"/>
</dbReference>
<dbReference type="Proteomes" id="UP000012073">
    <property type="component" value="Unassembled WGS sequence"/>
</dbReference>
<dbReference type="KEGG" id="ccp:CHC_T00007333001"/>
<dbReference type="GO" id="GO:0001725">
    <property type="term" value="C:stress fiber"/>
    <property type="evidence" value="ECO:0007669"/>
    <property type="project" value="TreeGrafter"/>
</dbReference>
<keyword evidence="8" id="KW-1185">Reference proteome</keyword>
<feature type="domain" description="LIM zinc-binding" evidence="6">
    <location>
        <begin position="557"/>
        <end position="617"/>
    </location>
</feature>